<accession>A0A964BU26</accession>
<evidence type="ECO:0000256" key="3">
    <source>
        <dbReference type="SAM" id="MobiDB-lite"/>
    </source>
</evidence>
<sequence length="585" mass="66798">MPHAIARIAKLKSGNVGASEQHTKRERETLNADPKITNIRFIGQPDKSENRNLETIVRDRIGDQTIRKNGVLCVEMLLTASPEYFRPNDPSKAGYYKPERLADFRTAVHSWLDNEYGDRIVRAELHLDESTPHVHAYLVPLDERGKLNCRGIFGGRQKLSQFQDSYANALSPLGLERGIRGSRARHTTVKQYYAAVTKTPDLTLDQETIQHQLADRLRVIKEKEQALVTAKLLSRDNEALQQRLKQAEIKIKTQNRELTNWKNKYADIANQVRDLPLKDVVYELGLEPDPLDKHKWQNEHHIINITGSKFFDWKHSKGGGGAIDLVMHINECDYKQSVAWLGDRFGESATIEAADYKTREIIKTEPVPEFTPPVPEQSKWLSVRKYLTRTRKLPSSLVDSLHQQGLIYADKNHNAVFIRRALDEPKITGASLRGTAGDDNTFKGLAKGSKRNEGWFYFERGEQSKDPVRRVVLVESPIDAMSLAVLERTDSKKTLYLSTDGAGQVPTEYLKDIKDLVIAFDRDRSGREMAERVIEQLPDAVVKSPKAVDWNEELVNTFDWSNPNREKATKQQPQHKQNIDRGWSR</sequence>
<name>A0A964BU26_9CYAN</name>
<dbReference type="InterPro" id="IPR025054">
    <property type="entry name" value="DUF3991"/>
</dbReference>
<dbReference type="SMART" id="SM00493">
    <property type="entry name" value="TOPRIM"/>
    <property type="match status" value="1"/>
</dbReference>
<comment type="caution">
    <text evidence="5">The sequence shown here is derived from an EMBL/GenBank/DDBJ whole genome shotgun (WGS) entry which is preliminary data.</text>
</comment>
<dbReference type="Pfam" id="PF13154">
    <property type="entry name" value="DUF3991"/>
    <property type="match status" value="1"/>
</dbReference>
<feature type="region of interest" description="Disordered" evidence="3">
    <location>
        <begin position="559"/>
        <end position="585"/>
    </location>
</feature>
<gene>
    <name evidence="5" type="ORF">I4641_16225</name>
</gene>
<evidence type="ECO:0000256" key="1">
    <source>
        <dbReference type="ARBA" id="ARBA00010657"/>
    </source>
</evidence>
<dbReference type="CDD" id="cd17242">
    <property type="entry name" value="MobM_relaxase"/>
    <property type="match status" value="1"/>
</dbReference>
<organism evidence="5 6">
    <name type="scientific">Waterburya agarophytonicola KI4</name>
    <dbReference type="NCBI Taxonomy" id="2874699"/>
    <lineage>
        <taxon>Bacteria</taxon>
        <taxon>Bacillati</taxon>
        <taxon>Cyanobacteriota</taxon>
        <taxon>Cyanophyceae</taxon>
        <taxon>Pleurocapsales</taxon>
        <taxon>Hyellaceae</taxon>
        <taxon>Waterburya</taxon>
        <taxon>Waterburya agarophytonicola</taxon>
    </lineage>
</organism>
<dbReference type="CDD" id="cd00188">
    <property type="entry name" value="TOPRIM"/>
    <property type="match status" value="1"/>
</dbReference>
<feature type="domain" description="Toprim" evidence="4">
    <location>
        <begin position="469"/>
        <end position="542"/>
    </location>
</feature>
<dbReference type="Proteomes" id="UP000729733">
    <property type="component" value="Unassembled WGS sequence"/>
</dbReference>
<evidence type="ECO:0000259" key="4">
    <source>
        <dbReference type="SMART" id="SM00493"/>
    </source>
</evidence>
<dbReference type="GO" id="GO:0006310">
    <property type="term" value="P:DNA recombination"/>
    <property type="evidence" value="ECO:0007669"/>
    <property type="project" value="InterPro"/>
</dbReference>
<dbReference type="NCBIfam" id="NF041497">
    <property type="entry name" value="MobV"/>
    <property type="match status" value="1"/>
</dbReference>
<dbReference type="SUPFAM" id="SSF57783">
    <property type="entry name" value="Zinc beta-ribbon"/>
    <property type="match status" value="1"/>
</dbReference>
<dbReference type="RefSeq" id="WP_229641621.1">
    <property type="nucleotide sequence ID" value="NZ_JADWDC010000046.1"/>
</dbReference>
<evidence type="ECO:0000256" key="2">
    <source>
        <dbReference type="SAM" id="Coils"/>
    </source>
</evidence>
<dbReference type="EMBL" id="JADWDC010000046">
    <property type="protein sequence ID" value="MCC0178523.1"/>
    <property type="molecule type" value="Genomic_DNA"/>
</dbReference>
<comment type="similarity">
    <text evidence="1">Belongs to the plasmid mobilization pre family.</text>
</comment>
<dbReference type="Pfam" id="PF01076">
    <property type="entry name" value="Mob_Pre"/>
    <property type="match status" value="1"/>
</dbReference>
<evidence type="ECO:0000313" key="6">
    <source>
        <dbReference type="Proteomes" id="UP000729733"/>
    </source>
</evidence>
<dbReference type="InterPro" id="IPR001668">
    <property type="entry name" value="Mob_Pre"/>
</dbReference>
<dbReference type="AlphaFoldDB" id="A0A964BU26"/>
<dbReference type="Pfam" id="PF13155">
    <property type="entry name" value="Toprim_2"/>
    <property type="match status" value="1"/>
</dbReference>
<reference evidence="5" key="1">
    <citation type="journal article" date="2021" name="Antonie Van Leeuwenhoek">
        <title>Draft genome and description of Waterburya agarophytonicola gen. nov. sp. nov. (Pleurocapsales, Cyanobacteria): a seaweed symbiont.</title>
        <authorList>
            <person name="Bonthond G."/>
            <person name="Shalygin S."/>
            <person name="Bayer T."/>
            <person name="Weinberger F."/>
        </authorList>
    </citation>
    <scope>NUCLEOTIDE SEQUENCE</scope>
    <source>
        <strain evidence="5">KI4</strain>
    </source>
</reference>
<dbReference type="Gene3D" id="3.40.1360.10">
    <property type="match status" value="1"/>
</dbReference>
<dbReference type="InterPro" id="IPR006171">
    <property type="entry name" value="TOPRIM_dom"/>
</dbReference>
<keyword evidence="2" id="KW-0175">Coiled coil</keyword>
<protein>
    <submittedName>
        <fullName evidence="5">Plasmid recombination protein</fullName>
    </submittedName>
</protein>
<dbReference type="GO" id="GO:0003677">
    <property type="term" value="F:DNA binding"/>
    <property type="evidence" value="ECO:0007669"/>
    <property type="project" value="InterPro"/>
</dbReference>
<evidence type="ECO:0000313" key="5">
    <source>
        <dbReference type="EMBL" id="MCC0178523.1"/>
    </source>
</evidence>
<keyword evidence="6" id="KW-1185">Reference proteome</keyword>
<dbReference type="SUPFAM" id="SSF56731">
    <property type="entry name" value="DNA primase core"/>
    <property type="match status" value="1"/>
</dbReference>
<feature type="coiled-coil region" evidence="2">
    <location>
        <begin position="223"/>
        <end position="271"/>
    </location>
</feature>
<dbReference type="Gene3D" id="3.30.930.30">
    <property type="match status" value="1"/>
</dbReference>
<proteinExistence type="inferred from homology"/>